<dbReference type="HOGENOM" id="CLU_049298_0_0_2"/>
<dbReference type="RefSeq" id="WP_015732775.1">
    <property type="nucleotide sequence ID" value="NC_013407.1"/>
</dbReference>
<dbReference type="Pfam" id="PF13175">
    <property type="entry name" value="AAA_15"/>
    <property type="match status" value="1"/>
</dbReference>
<dbReference type="KEGG" id="mvu:Metvu_0697"/>
<dbReference type="eggNOG" id="arCOG03233">
    <property type="taxonomic scope" value="Archaea"/>
</dbReference>
<dbReference type="SUPFAM" id="SSF52540">
    <property type="entry name" value="P-loop containing nucleoside triphosphate hydrolases"/>
    <property type="match status" value="1"/>
</dbReference>
<dbReference type="InterPro" id="IPR027417">
    <property type="entry name" value="P-loop_NTPase"/>
</dbReference>
<dbReference type="Gene3D" id="3.40.50.300">
    <property type="entry name" value="P-loop containing nucleotide triphosphate hydrolases"/>
    <property type="match status" value="1"/>
</dbReference>
<reference evidence="2" key="1">
    <citation type="submission" date="2009-10" db="EMBL/GenBank/DDBJ databases">
        <title>Complete sequence of chromosome of Methanocaldococcus vulcanius M7.</title>
        <authorList>
            <consortium name="US DOE Joint Genome Institute"/>
            <person name="Lucas S."/>
            <person name="Copeland A."/>
            <person name="Lapidus A."/>
            <person name="Glavina del Rio T."/>
            <person name="Dalin E."/>
            <person name="Tice H."/>
            <person name="Bruce D."/>
            <person name="Goodwin L."/>
            <person name="Pitluck S."/>
            <person name="Lcollab F.I."/>
            <person name="Brettin T."/>
            <person name="Detter J.C."/>
            <person name="Han C."/>
            <person name="Tapia R."/>
            <person name="Kuske C.R."/>
            <person name="Schmutz J."/>
            <person name="Larimer F."/>
            <person name="Land M."/>
            <person name="Hauser L."/>
            <person name="Kyrpides N."/>
            <person name="Ovchinikova G."/>
            <person name="Sieprawska-Lupa M."/>
            <person name="Whitman W.B."/>
            <person name="Woyke T."/>
        </authorList>
    </citation>
    <scope>NUCLEOTIDE SEQUENCE [LARGE SCALE GENOMIC DNA]</scope>
    <source>
        <strain evidence="2">M7</strain>
    </source>
</reference>
<dbReference type="PANTHER" id="PTHR43581">
    <property type="entry name" value="ATP/GTP PHOSPHATASE"/>
    <property type="match status" value="1"/>
</dbReference>
<evidence type="ECO:0000313" key="2">
    <source>
        <dbReference type="EMBL" id="ACX72555.1"/>
    </source>
</evidence>
<feature type="domain" description="Endonuclease GajA/Old nuclease/RecF-like AAA" evidence="1">
    <location>
        <begin position="4"/>
        <end position="408"/>
    </location>
</feature>
<dbReference type="InterPro" id="IPR051396">
    <property type="entry name" value="Bact_Antivir_Def_Nuclease"/>
</dbReference>
<dbReference type="InterPro" id="IPR041685">
    <property type="entry name" value="AAA_GajA/Old/RecF-like"/>
</dbReference>
<dbReference type="Proteomes" id="UP000002063">
    <property type="component" value="Chromosome"/>
</dbReference>
<dbReference type="OrthoDB" id="25344at2157"/>
<dbReference type="EMBL" id="CP001787">
    <property type="protein sequence ID" value="ACX72555.1"/>
    <property type="molecule type" value="Genomic_DNA"/>
</dbReference>
<dbReference type="GeneID" id="8513034"/>
<gene>
    <name evidence="2" type="ordered locus">Metvu_0697</name>
</gene>
<evidence type="ECO:0000313" key="3">
    <source>
        <dbReference type="Proteomes" id="UP000002063"/>
    </source>
</evidence>
<dbReference type="STRING" id="579137.Metvu_0697"/>
<proteinExistence type="predicted"/>
<dbReference type="PANTHER" id="PTHR43581:SF2">
    <property type="entry name" value="EXCINUCLEASE ATPASE SUBUNIT"/>
    <property type="match status" value="1"/>
</dbReference>
<accession>C9RG53</accession>
<sequence length="467" mass="54841">MQYTIEIKNIGIIDYAKVEFGGLTVIAGENDRGKSTVGKLLYSIIKSIGRYEKDLEIGEMDKIKEIIKALMSIKYHMSYFYSKYQRKLNESDRYKILKLKREFNECIDYLKKIKANIKSDNIQYSTYDDEDLKSFINRLKDNILSLNLHSNDKFRFIEIFNEIENIINKKFTKDEMIKKAFNKIVKSEFYGELSKKNTDKSYIKIYGGHEKIMDISLHKNKIKHFKLDSNVIEFGIFYDDVVYIESPTILHIHRILDMVNIWDYKVDAMPFHILDLIAKLKSAKFENKPSLLDEDNNKMKYKIIKEISSIIEGSVDYLESYEDFVYSKGLDKEKIRVRSVNIASGIKSFGILQLLAKSDYLDKNILLIIDEPEVHLHPKWQVKYAHVLVKMAKYGIPVIVSSHSPYMIQALKYFAIEEGIIDISRFYLAEKENDNIVIRNVDEEINKIFRTLSQPLREIVWGMQKKP</sequence>
<dbReference type="AlphaFoldDB" id="C9RG53"/>
<organism evidence="2 3">
    <name type="scientific">Methanocaldococcus vulcanius (strain ATCC 700851 / DSM 12094 / M7)</name>
    <name type="common">Methanococcus vulcanius</name>
    <dbReference type="NCBI Taxonomy" id="579137"/>
    <lineage>
        <taxon>Archaea</taxon>
        <taxon>Methanobacteriati</taxon>
        <taxon>Methanobacteriota</taxon>
        <taxon>Methanomada group</taxon>
        <taxon>Methanococci</taxon>
        <taxon>Methanococcales</taxon>
        <taxon>Methanocaldococcaceae</taxon>
        <taxon>Methanocaldococcus</taxon>
    </lineage>
</organism>
<keyword evidence="3" id="KW-1185">Reference proteome</keyword>
<protein>
    <recommendedName>
        <fullName evidence="1">Endonuclease GajA/Old nuclease/RecF-like AAA domain-containing protein</fullName>
    </recommendedName>
</protein>
<evidence type="ECO:0000259" key="1">
    <source>
        <dbReference type="Pfam" id="PF13175"/>
    </source>
</evidence>
<name>C9RG53_METVM</name>